<dbReference type="InterPro" id="IPR001991">
    <property type="entry name" value="Na-dicarboxylate_symporter"/>
</dbReference>
<feature type="transmembrane region" description="Helical" evidence="6">
    <location>
        <begin position="103"/>
        <end position="125"/>
    </location>
</feature>
<dbReference type="Pfam" id="PF00375">
    <property type="entry name" value="SDF"/>
    <property type="match status" value="1"/>
</dbReference>
<dbReference type="EMBL" id="AECS01000010">
    <property type="protein sequence ID" value="EFQ04819.1"/>
    <property type="molecule type" value="Genomic_DNA"/>
</dbReference>
<accession>E2ZA57</accession>
<feature type="transmembrane region" description="Helical" evidence="6">
    <location>
        <begin position="234"/>
        <end position="259"/>
    </location>
</feature>
<dbReference type="STRING" id="706434.HMPREF9429_00316"/>
<feature type="transmembrane region" description="Helical" evidence="6">
    <location>
        <begin position="161"/>
        <end position="180"/>
    </location>
</feature>
<dbReference type="PRINTS" id="PR00173">
    <property type="entry name" value="EDTRNSPORT"/>
</dbReference>
<gene>
    <name evidence="7" type="ORF">HMPREF9429_00316</name>
</gene>
<keyword evidence="2" id="KW-0813">Transport</keyword>
<dbReference type="SUPFAM" id="SSF118215">
    <property type="entry name" value="Proton glutamate symport protein"/>
    <property type="match status" value="1"/>
</dbReference>
<dbReference type="AlphaFoldDB" id="E2ZA57"/>
<evidence type="ECO:0000256" key="5">
    <source>
        <dbReference type="ARBA" id="ARBA00023136"/>
    </source>
</evidence>
<evidence type="ECO:0000256" key="2">
    <source>
        <dbReference type="ARBA" id="ARBA00022448"/>
    </source>
</evidence>
<evidence type="ECO:0000256" key="6">
    <source>
        <dbReference type="SAM" id="Phobius"/>
    </source>
</evidence>
<evidence type="ECO:0000313" key="7">
    <source>
        <dbReference type="EMBL" id="EFQ04819.1"/>
    </source>
</evidence>
<dbReference type="Gene3D" id="1.10.3860.10">
    <property type="entry name" value="Sodium:dicarboxylate symporter"/>
    <property type="match status" value="1"/>
</dbReference>
<proteinExistence type="predicted"/>
<protein>
    <submittedName>
        <fullName evidence="7">Transporter, dicarboxylate/amino acid:cation Na+/H+ symporter family protein</fullName>
    </submittedName>
</protein>
<name>E2ZA57_9FIRM</name>
<comment type="caution">
    <text evidence="7">The sequence shown here is derived from an EMBL/GenBank/DDBJ whole genome shotgun (WGS) entry which is preliminary data.</text>
</comment>
<dbReference type="Proteomes" id="UP000003195">
    <property type="component" value="Unassembled WGS sequence"/>
</dbReference>
<comment type="subcellular location">
    <subcellularLocation>
        <location evidence="1">Membrane</location>
        <topology evidence="1">Multi-pass membrane protein</topology>
    </subcellularLocation>
</comment>
<dbReference type="HOGENOM" id="CLU_035303_0_0_9"/>
<evidence type="ECO:0000313" key="8">
    <source>
        <dbReference type="Proteomes" id="UP000003195"/>
    </source>
</evidence>
<keyword evidence="4 6" id="KW-1133">Transmembrane helix</keyword>
<keyword evidence="8" id="KW-1185">Reference proteome</keyword>
<dbReference type="InterPro" id="IPR036458">
    <property type="entry name" value="Na:dicarbo_symporter_sf"/>
</dbReference>
<dbReference type="GO" id="GO:0032329">
    <property type="term" value="P:serine transport"/>
    <property type="evidence" value="ECO:0007669"/>
    <property type="project" value="TreeGrafter"/>
</dbReference>
<evidence type="ECO:0000256" key="4">
    <source>
        <dbReference type="ARBA" id="ARBA00022989"/>
    </source>
</evidence>
<organism evidence="7 8">
    <name type="scientific">Megasphaera micronuciformis F0359</name>
    <dbReference type="NCBI Taxonomy" id="706434"/>
    <lineage>
        <taxon>Bacteria</taxon>
        <taxon>Bacillati</taxon>
        <taxon>Bacillota</taxon>
        <taxon>Negativicutes</taxon>
        <taxon>Veillonellales</taxon>
        <taxon>Veillonellaceae</taxon>
        <taxon>Megasphaera</taxon>
    </lineage>
</organism>
<dbReference type="GO" id="GO:0005295">
    <property type="term" value="F:neutral L-amino acid:sodium symporter activity"/>
    <property type="evidence" value="ECO:0007669"/>
    <property type="project" value="TreeGrafter"/>
</dbReference>
<evidence type="ECO:0000256" key="1">
    <source>
        <dbReference type="ARBA" id="ARBA00004141"/>
    </source>
</evidence>
<feature type="transmembrane region" description="Helical" evidence="6">
    <location>
        <begin position="65"/>
        <end position="91"/>
    </location>
</feature>
<reference evidence="7 8" key="1">
    <citation type="submission" date="2010-08" db="EMBL/GenBank/DDBJ databases">
        <authorList>
            <person name="Weinstock G."/>
            <person name="Sodergren E."/>
            <person name="Clifton S."/>
            <person name="Fulton L."/>
            <person name="Fulton B."/>
            <person name="Courtney L."/>
            <person name="Fronick C."/>
            <person name="Harrison M."/>
            <person name="Strong C."/>
            <person name="Farmer C."/>
            <person name="Delahaunty K."/>
            <person name="Markovic C."/>
            <person name="Hall O."/>
            <person name="Minx P."/>
            <person name="Tomlinson C."/>
            <person name="Mitreva M."/>
            <person name="Hou S."/>
            <person name="Chen J."/>
            <person name="Wollam A."/>
            <person name="Pepin K.H."/>
            <person name="Johnson M."/>
            <person name="Bhonagiri V."/>
            <person name="Zhang X."/>
            <person name="Suruliraj S."/>
            <person name="Warren W."/>
            <person name="Chinwalla A."/>
            <person name="Mardis E.R."/>
            <person name="Wilson R.K."/>
        </authorList>
    </citation>
    <scope>NUCLEOTIDE SEQUENCE [LARGE SCALE GENOMIC DNA]</scope>
    <source>
        <strain evidence="7 8">F0359</strain>
    </source>
</reference>
<dbReference type="PANTHER" id="PTHR42865">
    <property type="entry name" value="PROTON/GLUTAMATE-ASPARTATE SYMPORTER"/>
    <property type="match status" value="1"/>
</dbReference>
<dbReference type="eggNOG" id="COG1301">
    <property type="taxonomic scope" value="Bacteria"/>
</dbReference>
<feature type="transmembrane region" description="Helical" evidence="6">
    <location>
        <begin position="200"/>
        <end position="222"/>
    </location>
</feature>
<evidence type="ECO:0000256" key="3">
    <source>
        <dbReference type="ARBA" id="ARBA00022692"/>
    </source>
</evidence>
<sequence length="431" mass="46033">MHLQYIHLKNTFVLCKRTEGVVLMHFNFGLLAKLLAGIVGGIILGSLGSWFGFQDAVAYEGFIRLLSTFTSLFSTFLSFLIPLLIVSFVAVGMADLGKQANKLLGLTVFLAYASTILAGYIAYFFGVSILPNFIHPFSGSVADVNPYDPFLTIKVTPVFDVMTGLMLAFILGIGMANLKIGTAGKLLSVLREVRDIITKALTKIIIPLIPIYVGSLFCKLAAQGKIVATAKIFIGLYVCILLLQVLYLLLQFGISGLICKRNNFKYIPRILPAYFTAVGTQSSASTIPINLKCAHNCDMSEGVANFCIPLCATIHLAGDTICLVLGTMGIMMAMGMDVGLTLFTPYIFMLGVTMVAAPGVPGGGVMAALGIITSMLGFTEPMQQLIISLHFSQDSFGTATNVAGDQALSMIVDKVRGHNTDTVGESGEASA</sequence>
<keyword evidence="5 6" id="KW-0472">Membrane</keyword>
<dbReference type="GO" id="GO:0005886">
    <property type="term" value="C:plasma membrane"/>
    <property type="evidence" value="ECO:0007669"/>
    <property type="project" value="TreeGrafter"/>
</dbReference>
<keyword evidence="3 6" id="KW-0812">Transmembrane</keyword>
<dbReference type="PANTHER" id="PTHR42865:SF8">
    <property type="entry name" value="SERINE_THREONINE TRANSPORTER SSTT"/>
    <property type="match status" value="1"/>
</dbReference>